<feature type="transmembrane region" description="Helical" evidence="1">
    <location>
        <begin position="12"/>
        <end position="34"/>
    </location>
</feature>
<evidence type="ECO:0000313" key="2">
    <source>
        <dbReference type="EMBL" id="SDM14722.1"/>
    </source>
</evidence>
<evidence type="ECO:0000313" key="3">
    <source>
        <dbReference type="Proteomes" id="UP000199242"/>
    </source>
</evidence>
<organism evidence="2 3">
    <name type="scientific">Chryseobacterium taihuense</name>
    <dbReference type="NCBI Taxonomy" id="1141221"/>
    <lineage>
        <taxon>Bacteria</taxon>
        <taxon>Pseudomonadati</taxon>
        <taxon>Bacteroidota</taxon>
        <taxon>Flavobacteriia</taxon>
        <taxon>Flavobacteriales</taxon>
        <taxon>Weeksellaceae</taxon>
        <taxon>Chryseobacterium group</taxon>
        <taxon>Chryseobacterium</taxon>
    </lineage>
</organism>
<keyword evidence="1" id="KW-0812">Transmembrane</keyword>
<keyword evidence="3" id="KW-1185">Reference proteome</keyword>
<reference evidence="2 3" key="1">
    <citation type="submission" date="2016-10" db="EMBL/GenBank/DDBJ databases">
        <authorList>
            <person name="Varghese N."/>
            <person name="Submissions S."/>
        </authorList>
    </citation>
    <scope>NUCLEOTIDE SEQUENCE [LARGE SCALE GENOMIC DNA]</scope>
    <source>
        <strain evidence="2 3">CGMCC 1.10941</strain>
    </source>
</reference>
<dbReference type="Proteomes" id="UP000199242">
    <property type="component" value="Unassembled WGS sequence"/>
</dbReference>
<proteinExistence type="predicted"/>
<sequence>MTIVSMQENRIGSWIAALIVLIIIMNFIFSFYCLDQKARKDQVGPYAPEIVARERREDSLQKAKQIEKLKKIYGEDEK</sequence>
<keyword evidence="1" id="KW-0472">Membrane</keyword>
<comment type="caution">
    <text evidence="2">The sequence shown here is derived from an EMBL/GenBank/DDBJ whole genome shotgun (WGS) entry which is preliminary data.</text>
</comment>
<accession>A0ABY0QZ95</accession>
<dbReference type="EMBL" id="FNHD01000014">
    <property type="protein sequence ID" value="SDM14722.1"/>
    <property type="molecule type" value="Genomic_DNA"/>
</dbReference>
<protein>
    <submittedName>
        <fullName evidence="2">Uncharacterized protein</fullName>
    </submittedName>
</protein>
<gene>
    <name evidence="2" type="ORF">SAMN05216273_11499</name>
</gene>
<evidence type="ECO:0000256" key="1">
    <source>
        <dbReference type="SAM" id="Phobius"/>
    </source>
</evidence>
<keyword evidence="1" id="KW-1133">Transmembrane helix</keyword>
<name>A0ABY0QZ95_9FLAO</name>